<evidence type="ECO:0000256" key="5">
    <source>
        <dbReference type="ARBA" id="ARBA00023015"/>
    </source>
</evidence>
<keyword evidence="8" id="KW-0804">Transcription</keyword>
<evidence type="ECO:0000256" key="7">
    <source>
        <dbReference type="ARBA" id="ARBA00023125"/>
    </source>
</evidence>
<dbReference type="InterPro" id="IPR038709">
    <property type="entry name" value="RpoN_core-bd_sf"/>
</dbReference>
<gene>
    <name evidence="11" type="ORF">THC_0548</name>
</gene>
<organism evidence="11 12">
    <name type="scientific">Caldimicrobium thiodismutans</name>
    <dbReference type="NCBI Taxonomy" id="1653476"/>
    <lineage>
        <taxon>Bacteria</taxon>
        <taxon>Pseudomonadati</taxon>
        <taxon>Thermodesulfobacteriota</taxon>
        <taxon>Thermodesulfobacteria</taxon>
        <taxon>Thermodesulfobacteriales</taxon>
        <taxon>Thermodesulfobacteriaceae</taxon>
        <taxon>Caldimicrobium</taxon>
    </lineage>
</organism>
<keyword evidence="6" id="KW-0731">Sigma factor</keyword>
<dbReference type="PRINTS" id="PR00045">
    <property type="entry name" value="SIGMA54FCT"/>
</dbReference>
<dbReference type="PANTHER" id="PTHR32248:SF4">
    <property type="entry name" value="RNA POLYMERASE SIGMA-54 FACTOR"/>
    <property type="match status" value="1"/>
</dbReference>
<keyword evidence="3" id="KW-0808">Transferase</keyword>
<feature type="domain" description="RNA polymerase sigma factor 54 DNA-binding" evidence="9">
    <location>
        <begin position="306"/>
        <end position="465"/>
    </location>
</feature>
<evidence type="ECO:0000256" key="2">
    <source>
        <dbReference type="ARBA" id="ARBA00022478"/>
    </source>
</evidence>
<evidence type="ECO:0000313" key="12">
    <source>
        <dbReference type="Proteomes" id="UP000068196"/>
    </source>
</evidence>
<keyword evidence="4" id="KW-0548">Nucleotidyltransferase</keyword>
<comment type="similarity">
    <text evidence="1">Belongs to the sigma-54 factor family.</text>
</comment>
<dbReference type="NCBIfam" id="TIGR02395">
    <property type="entry name" value="rpoN_sigma"/>
    <property type="match status" value="1"/>
</dbReference>
<keyword evidence="2" id="KW-0240">DNA-directed RNA polymerase</keyword>
<protein>
    <submittedName>
        <fullName evidence="11">RNA polymerase, sigma 54 subunit, RpoN</fullName>
    </submittedName>
</protein>
<evidence type="ECO:0000256" key="3">
    <source>
        <dbReference type="ARBA" id="ARBA00022679"/>
    </source>
</evidence>
<dbReference type="InterPro" id="IPR007046">
    <property type="entry name" value="RNA_pol_sigma_54_core-bd"/>
</dbReference>
<dbReference type="KEGG" id="cthi:THC_0548"/>
<evidence type="ECO:0000256" key="4">
    <source>
        <dbReference type="ARBA" id="ARBA00022695"/>
    </source>
</evidence>
<dbReference type="PROSITE" id="PS50044">
    <property type="entry name" value="SIGMA54_3"/>
    <property type="match status" value="1"/>
</dbReference>
<dbReference type="Gene3D" id="1.10.10.60">
    <property type="entry name" value="Homeodomain-like"/>
    <property type="match status" value="1"/>
</dbReference>
<sequence>MIEIKNQLKLVPQLILTPQLKLTLKVLQLNILELNEYLLQEAQVNPFLEIEFRDLYSGRSQVENREDITLVDEFHWDEESLWERRVPSFSFEEGEDEIGSLIERTVGTEETLTQHLYWQLGFLELSPLQREIAGFIMGNLDDKGYLSVPVEELAIDINVLPEEVEKVRRLLQRLDPVGVASLDLRECLLVQLEFLGYKDSDLPYKLVAEHLSELVQNIETLSKKLDLPIADLQEAMEIIKNLEPFPARNFSSTKGLYIEPDLRFYKEEEEWKVEILNEKAPRVYLSPLYYKIIQNKRLLNNGKGKEFLKEKFKMAENLLKALDSRYSTLYKVGEAILKAQRDFLERGVSFLKPLTLKDLSQVTGLHESTISRVISHKYVDTPLGLYPLKFFFSTGYDTHKGESLSAVAIKNYIKEIVQTEDPKKPLSDSEIGSILSEKYGIKIARRTVTKYREELNIPSIRERRKKIS</sequence>
<dbReference type="PIRSF" id="PIRSF000774">
    <property type="entry name" value="RpoN"/>
    <property type="match status" value="1"/>
</dbReference>
<dbReference type="Pfam" id="PF04552">
    <property type="entry name" value="Sigma54_DBD"/>
    <property type="match status" value="1"/>
</dbReference>
<feature type="domain" description="RNA polymerase sigma factor 54 core-binding" evidence="10">
    <location>
        <begin position="103"/>
        <end position="289"/>
    </location>
</feature>
<dbReference type="GO" id="GO:0016779">
    <property type="term" value="F:nucleotidyltransferase activity"/>
    <property type="evidence" value="ECO:0007669"/>
    <property type="project" value="UniProtKB-KW"/>
</dbReference>
<dbReference type="Pfam" id="PF04963">
    <property type="entry name" value="Sigma54_CBD"/>
    <property type="match status" value="1"/>
</dbReference>
<dbReference type="PANTHER" id="PTHR32248">
    <property type="entry name" value="RNA POLYMERASE SIGMA-54 FACTOR"/>
    <property type="match status" value="1"/>
</dbReference>
<evidence type="ECO:0000256" key="8">
    <source>
        <dbReference type="ARBA" id="ARBA00023163"/>
    </source>
</evidence>
<dbReference type="GO" id="GO:0003677">
    <property type="term" value="F:DNA binding"/>
    <property type="evidence" value="ECO:0007669"/>
    <property type="project" value="UniProtKB-KW"/>
</dbReference>
<keyword evidence="12" id="KW-1185">Reference proteome</keyword>
<dbReference type="Proteomes" id="UP000068196">
    <property type="component" value="Chromosome"/>
</dbReference>
<dbReference type="PATRIC" id="fig|1653476.3.peg.566"/>
<dbReference type="GO" id="GO:0016987">
    <property type="term" value="F:sigma factor activity"/>
    <property type="evidence" value="ECO:0007669"/>
    <property type="project" value="UniProtKB-KW"/>
</dbReference>
<evidence type="ECO:0000313" key="11">
    <source>
        <dbReference type="EMBL" id="BAU22942.1"/>
    </source>
</evidence>
<dbReference type="EMBL" id="AP014945">
    <property type="protein sequence ID" value="BAU22942.1"/>
    <property type="molecule type" value="Genomic_DNA"/>
</dbReference>
<evidence type="ECO:0000256" key="6">
    <source>
        <dbReference type="ARBA" id="ARBA00023082"/>
    </source>
</evidence>
<dbReference type="RefSeq" id="WP_068512978.1">
    <property type="nucleotide sequence ID" value="NZ_AP014945.1"/>
</dbReference>
<dbReference type="InterPro" id="IPR007634">
    <property type="entry name" value="RNA_pol_sigma_54_DNA-bd"/>
</dbReference>
<dbReference type="InterPro" id="IPR000394">
    <property type="entry name" value="RNA_pol_sigma_54"/>
</dbReference>
<keyword evidence="7" id="KW-0238">DNA-binding</keyword>
<evidence type="ECO:0000259" key="10">
    <source>
        <dbReference type="Pfam" id="PF04963"/>
    </source>
</evidence>
<proteinExistence type="inferred from homology"/>
<dbReference type="GO" id="GO:0000428">
    <property type="term" value="C:DNA-directed RNA polymerase complex"/>
    <property type="evidence" value="ECO:0007669"/>
    <property type="project" value="UniProtKB-KW"/>
</dbReference>
<dbReference type="OrthoDB" id="9814402at2"/>
<dbReference type="Gene3D" id="1.10.10.1330">
    <property type="entry name" value="RNA polymerase sigma-54 factor, core-binding domain"/>
    <property type="match status" value="1"/>
</dbReference>
<dbReference type="STRING" id="1653476.THC_0548"/>
<evidence type="ECO:0000259" key="9">
    <source>
        <dbReference type="Pfam" id="PF04552"/>
    </source>
</evidence>
<dbReference type="GO" id="GO:0001216">
    <property type="term" value="F:DNA-binding transcription activator activity"/>
    <property type="evidence" value="ECO:0007669"/>
    <property type="project" value="InterPro"/>
</dbReference>
<keyword evidence="5" id="KW-0805">Transcription regulation</keyword>
<reference evidence="12" key="2">
    <citation type="journal article" date="2016" name="Int. J. Syst. Evol. Microbiol.">
        <title>Caldimicrobium thiodismutans sp. nov., a sulfur-disproportionating bacterium isolated from a hot spring.</title>
        <authorList>
            <person name="Kojima H."/>
            <person name="Umezawa K."/>
            <person name="Fukui M."/>
        </authorList>
    </citation>
    <scope>NUCLEOTIDE SEQUENCE [LARGE SCALE GENOMIC DNA]</scope>
    <source>
        <strain evidence="12">TF1</strain>
    </source>
</reference>
<dbReference type="GO" id="GO:0006352">
    <property type="term" value="P:DNA-templated transcription initiation"/>
    <property type="evidence" value="ECO:0007669"/>
    <property type="project" value="InterPro"/>
</dbReference>
<accession>A0A0U5AWK4</accession>
<dbReference type="Pfam" id="PF00309">
    <property type="entry name" value="Sigma54_AID"/>
    <property type="match status" value="1"/>
</dbReference>
<dbReference type="AlphaFoldDB" id="A0A0U5AWK4"/>
<evidence type="ECO:0000256" key="1">
    <source>
        <dbReference type="ARBA" id="ARBA00008798"/>
    </source>
</evidence>
<dbReference type="PROSITE" id="PS00718">
    <property type="entry name" value="SIGMA54_2"/>
    <property type="match status" value="1"/>
</dbReference>
<reference evidence="11 12" key="1">
    <citation type="journal article" date="2016" name="Int. J. Syst. Evol. Microbiol.">
        <title>Caldimicrobium thiodismutans sp. nov., a sulfur-disproportionating bacterium isolated from a hot spring, and emended description of the genus Caldimicrobium.</title>
        <authorList>
            <person name="Kojima H."/>
            <person name="Umezawa K."/>
            <person name="Fukui M."/>
        </authorList>
    </citation>
    <scope>NUCLEOTIDE SEQUENCE [LARGE SCALE GENOMIC DNA]</scope>
    <source>
        <strain evidence="11 12">TF1</strain>
    </source>
</reference>
<name>A0A0U5AWK4_9BACT</name>